<protein>
    <submittedName>
        <fullName evidence="2">Uncharacterized protein</fullName>
    </submittedName>
</protein>
<evidence type="ECO:0000256" key="1">
    <source>
        <dbReference type="SAM" id="MobiDB-lite"/>
    </source>
</evidence>
<dbReference type="EMBL" id="LUGG01000006">
    <property type="protein sequence ID" value="OBZ73889.1"/>
    <property type="molecule type" value="Genomic_DNA"/>
</dbReference>
<feature type="region of interest" description="Disordered" evidence="1">
    <location>
        <begin position="29"/>
        <end position="59"/>
    </location>
</feature>
<evidence type="ECO:0000313" key="2">
    <source>
        <dbReference type="EMBL" id="OBZ73889.1"/>
    </source>
</evidence>
<feature type="compositionally biased region" description="Basic residues" evidence="1">
    <location>
        <begin position="40"/>
        <end position="50"/>
    </location>
</feature>
<reference evidence="2 3" key="1">
    <citation type="submission" date="2016-03" db="EMBL/GenBank/DDBJ databases">
        <title>Whole genome sequencing of Grifola frondosa 9006-11.</title>
        <authorList>
            <person name="Min B."/>
            <person name="Park H."/>
            <person name="Kim J.-G."/>
            <person name="Cho H."/>
            <person name="Oh Y.-L."/>
            <person name="Kong W.-S."/>
            <person name="Choi I.-G."/>
        </authorList>
    </citation>
    <scope>NUCLEOTIDE SEQUENCE [LARGE SCALE GENOMIC DNA]</scope>
    <source>
        <strain evidence="2 3">9006-11</strain>
    </source>
</reference>
<accession>A0A1C7MBV6</accession>
<comment type="caution">
    <text evidence="2">The sequence shown here is derived from an EMBL/GenBank/DDBJ whole genome shotgun (WGS) entry which is preliminary data.</text>
</comment>
<proteinExistence type="predicted"/>
<dbReference type="Proteomes" id="UP000092993">
    <property type="component" value="Unassembled WGS sequence"/>
</dbReference>
<sequence>MIDHRCALHQRNFRSILSYAGAILARPNGVHQPKRDERRHTQRGNKRIHHNVGSPHSCMRGPAHLRHRFKYAWHNMKPSWHWYVQNLHKGRPKWMPCPP</sequence>
<gene>
    <name evidence="2" type="ORF">A0H81_06434</name>
</gene>
<keyword evidence="3" id="KW-1185">Reference proteome</keyword>
<evidence type="ECO:0000313" key="3">
    <source>
        <dbReference type="Proteomes" id="UP000092993"/>
    </source>
</evidence>
<dbReference type="AlphaFoldDB" id="A0A1C7MBV6"/>
<name>A0A1C7MBV6_GRIFR</name>
<organism evidence="2 3">
    <name type="scientific">Grifola frondosa</name>
    <name type="common">Maitake</name>
    <name type="synonym">Polyporus frondosus</name>
    <dbReference type="NCBI Taxonomy" id="5627"/>
    <lineage>
        <taxon>Eukaryota</taxon>
        <taxon>Fungi</taxon>
        <taxon>Dikarya</taxon>
        <taxon>Basidiomycota</taxon>
        <taxon>Agaricomycotina</taxon>
        <taxon>Agaricomycetes</taxon>
        <taxon>Polyporales</taxon>
        <taxon>Grifolaceae</taxon>
        <taxon>Grifola</taxon>
    </lineage>
</organism>